<dbReference type="Pfam" id="PF00046">
    <property type="entry name" value="Homeodomain"/>
    <property type="match status" value="1"/>
</dbReference>
<protein>
    <recommendedName>
        <fullName evidence="11">Homeobox domain-containing protein</fullName>
    </recommendedName>
</protein>
<dbReference type="AlphaFoldDB" id="A0A4W4GWG1"/>
<dbReference type="InterPro" id="IPR020479">
    <property type="entry name" value="HD_metazoa"/>
</dbReference>
<keyword evidence="7 8" id="KW-0539">Nucleus</keyword>
<dbReference type="SUPFAM" id="SSF46689">
    <property type="entry name" value="Homeodomain-like"/>
    <property type="match status" value="1"/>
</dbReference>
<dbReference type="InterPro" id="IPR001356">
    <property type="entry name" value="HD"/>
</dbReference>
<dbReference type="GeneTree" id="ENSGT00940000159522"/>
<evidence type="ECO:0000256" key="10">
    <source>
        <dbReference type="SAM" id="MobiDB-lite"/>
    </source>
</evidence>
<dbReference type="STRING" id="8005.ENSEEEP00000043140"/>
<dbReference type="FunFam" id="1.10.10.60:FF:000176">
    <property type="entry name" value="pancreas/duodenum homeobox protein 1"/>
    <property type="match status" value="1"/>
</dbReference>
<organism evidence="12 13">
    <name type="scientific">Electrophorus electricus</name>
    <name type="common">Electric eel</name>
    <name type="synonym">Gymnotus electricus</name>
    <dbReference type="NCBI Taxonomy" id="8005"/>
    <lineage>
        <taxon>Eukaryota</taxon>
        <taxon>Metazoa</taxon>
        <taxon>Chordata</taxon>
        <taxon>Craniata</taxon>
        <taxon>Vertebrata</taxon>
        <taxon>Euteleostomi</taxon>
        <taxon>Actinopterygii</taxon>
        <taxon>Neopterygii</taxon>
        <taxon>Teleostei</taxon>
        <taxon>Ostariophysi</taxon>
        <taxon>Gymnotiformes</taxon>
        <taxon>Gymnotoidei</taxon>
        <taxon>Gymnotidae</taxon>
        <taxon>Electrophorus</taxon>
    </lineage>
</organism>
<dbReference type="PROSITE" id="PS00027">
    <property type="entry name" value="HOMEOBOX_1"/>
    <property type="match status" value="1"/>
</dbReference>
<dbReference type="PANTHER" id="PTHR45664">
    <property type="entry name" value="PROTEIN ZERKNUELLT 1-RELATED"/>
    <property type="match status" value="1"/>
</dbReference>
<keyword evidence="6 8" id="KW-0371">Homeobox</keyword>
<dbReference type="InterPro" id="IPR017970">
    <property type="entry name" value="Homeobox_CS"/>
</dbReference>
<evidence type="ECO:0000256" key="9">
    <source>
        <dbReference type="RuleBase" id="RU000682"/>
    </source>
</evidence>
<accession>A0A4W4GWG1</accession>
<reference evidence="13" key="1">
    <citation type="journal article" date="2014" name="Science">
        <title>Nonhuman genetics. Genomic basis for the convergent evolution of electric organs.</title>
        <authorList>
            <person name="Gallant J.R."/>
            <person name="Traeger L.L."/>
            <person name="Volkening J.D."/>
            <person name="Moffett H."/>
            <person name="Chen P.H."/>
            <person name="Novina C.D."/>
            <person name="Phillips G.N.Jr."/>
            <person name="Anand R."/>
            <person name="Wells G.B."/>
            <person name="Pinch M."/>
            <person name="Guth R."/>
            <person name="Unguez G.A."/>
            <person name="Albert J.S."/>
            <person name="Zakon H.H."/>
            <person name="Samanta M.P."/>
            <person name="Sussman M.R."/>
        </authorList>
    </citation>
    <scope>NUCLEOTIDE SEQUENCE [LARGE SCALE GENOMIC DNA]</scope>
</reference>
<reference evidence="12" key="5">
    <citation type="submission" date="2025-09" db="UniProtKB">
        <authorList>
            <consortium name="Ensembl"/>
        </authorList>
    </citation>
    <scope>IDENTIFICATION</scope>
</reference>
<proteinExistence type="inferred from homology"/>
<name>A0A4W4GWG1_ELEEL</name>
<sequence>MQTVTYHELHTDDSYMPKILFKHQHLRSVDQQCSPCILQEDSSAFESDELIARRKEHSAGHVWDLQDHVFLQQPHIPYSDVSRTTNGIRPHCMDQVEQTDNGLVKAKGASTKGSIFFKTVYPWMREAQSTPSASACRSSEACSPEGVRKNDSGPGRKRGRAAFTSSQLLELEKEFHYSAYLCRPRRLEMASLLKLTDRQIKIWFQNRRMKYKKDHKGKATAWTGGICCPRLLIYRQNVDLEQPFRAKFTFMSETPEEKYMLSASVQQSWEGFLCG</sequence>
<comment type="similarity">
    <text evidence="3">Belongs to the Antp homeobox family.</text>
</comment>
<feature type="domain" description="Homeobox" evidence="11">
    <location>
        <begin position="154"/>
        <end position="214"/>
    </location>
</feature>
<evidence type="ECO:0000256" key="7">
    <source>
        <dbReference type="ARBA" id="ARBA00023242"/>
    </source>
</evidence>
<reference evidence="12" key="4">
    <citation type="submission" date="2025-08" db="UniProtKB">
        <authorList>
            <consortium name="Ensembl"/>
        </authorList>
    </citation>
    <scope>IDENTIFICATION</scope>
</reference>
<dbReference type="GO" id="GO:0009952">
    <property type="term" value="P:anterior/posterior pattern specification"/>
    <property type="evidence" value="ECO:0007669"/>
    <property type="project" value="TreeGrafter"/>
</dbReference>
<dbReference type="GO" id="GO:0048704">
    <property type="term" value="P:embryonic skeletal system morphogenesis"/>
    <property type="evidence" value="ECO:0007669"/>
    <property type="project" value="TreeGrafter"/>
</dbReference>
<feature type="region of interest" description="Disordered" evidence="10">
    <location>
        <begin position="132"/>
        <end position="159"/>
    </location>
</feature>
<dbReference type="GO" id="GO:0003309">
    <property type="term" value="P:type B pancreatic cell differentiation"/>
    <property type="evidence" value="ECO:0007669"/>
    <property type="project" value="UniProtKB-ARBA"/>
</dbReference>
<dbReference type="GO" id="GO:0000981">
    <property type="term" value="F:DNA-binding transcription factor activity, RNA polymerase II-specific"/>
    <property type="evidence" value="ECO:0007669"/>
    <property type="project" value="InterPro"/>
</dbReference>
<evidence type="ECO:0000313" key="13">
    <source>
        <dbReference type="Proteomes" id="UP000314983"/>
    </source>
</evidence>
<keyword evidence="5 8" id="KW-0238">DNA-binding</keyword>
<dbReference type="SMART" id="SM00389">
    <property type="entry name" value="HOX"/>
    <property type="match status" value="1"/>
</dbReference>
<reference evidence="13" key="2">
    <citation type="journal article" date="2017" name="Sci. Adv.">
        <title>A tail of two voltages: Proteomic comparison of the three electric organs of the electric eel.</title>
        <authorList>
            <person name="Traeger L.L."/>
            <person name="Sabat G."/>
            <person name="Barrett-Wilt G.A."/>
            <person name="Wells G.B."/>
            <person name="Sussman M.R."/>
        </authorList>
    </citation>
    <scope>NUCLEOTIDE SEQUENCE [LARGE SCALE GENOMIC DNA]</scope>
</reference>
<dbReference type="InterPro" id="IPR009057">
    <property type="entry name" value="Homeodomain-like_sf"/>
</dbReference>
<evidence type="ECO:0000256" key="5">
    <source>
        <dbReference type="ARBA" id="ARBA00023125"/>
    </source>
</evidence>
<dbReference type="OMA" id="EFHINNA"/>
<dbReference type="PROSITE" id="PS50071">
    <property type="entry name" value="HOMEOBOX_2"/>
    <property type="match status" value="1"/>
</dbReference>
<keyword evidence="4" id="KW-0217">Developmental protein</keyword>
<evidence type="ECO:0000256" key="3">
    <source>
        <dbReference type="ARBA" id="ARBA00009107"/>
    </source>
</evidence>
<evidence type="ECO:0000256" key="8">
    <source>
        <dbReference type="PROSITE-ProRule" id="PRU00108"/>
    </source>
</evidence>
<comment type="function">
    <text evidence="1">Sequence-specific transcription factor which is part of a developmental regulatory system that provides cells with specific positional identities on the anterior-posterior axis.</text>
</comment>
<feature type="compositionally biased region" description="Low complexity" evidence="10">
    <location>
        <begin position="132"/>
        <end position="145"/>
    </location>
</feature>
<dbReference type="CDD" id="cd00086">
    <property type="entry name" value="homeodomain"/>
    <property type="match status" value="1"/>
</dbReference>
<keyword evidence="13" id="KW-1185">Reference proteome</keyword>
<dbReference type="PANTHER" id="PTHR45664:SF11">
    <property type="entry name" value="HOMEOBOX PROTEIN HOX-B3"/>
    <property type="match status" value="1"/>
</dbReference>
<evidence type="ECO:0000256" key="6">
    <source>
        <dbReference type="ARBA" id="ARBA00023155"/>
    </source>
</evidence>
<comment type="subcellular location">
    <subcellularLocation>
        <location evidence="2 8 9">Nucleus</location>
    </subcellularLocation>
</comment>
<dbReference type="Proteomes" id="UP000314983">
    <property type="component" value="Chromosome 22"/>
</dbReference>
<dbReference type="Gene3D" id="1.10.10.60">
    <property type="entry name" value="Homeodomain-like"/>
    <property type="match status" value="1"/>
</dbReference>
<evidence type="ECO:0000259" key="11">
    <source>
        <dbReference type="PROSITE" id="PS50071"/>
    </source>
</evidence>
<dbReference type="GO" id="GO:0000978">
    <property type="term" value="F:RNA polymerase II cis-regulatory region sequence-specific DNA binding"/>
    <property type="evidence" value="ECO:0007669"/>
    <property type="project" value="TreeGrafter"/>
</dbReference>
<dbReference type="PRINTS" id="PR00024">
    <property type="entry name" value="HOMEOBOX"/>
</dbReference>
<evidence type="ECO:0000256" key="4">
    <source>
        <dbReference type="ARBA" id="ARBA00022473"/>
    </source>
</evidence>
<feature type="DNA-binding region" description="Homeobox" evidence="8">
    <location>
        <begin position="156"/>
        <end position="215"/>
    </location>
</feature>
<evidence type="ECO:0000313" key="12">
    <source>
        <dbReference type="Ensembl" id="ENSEEEP00000043140.1"/>
    </source>
</evidence>
<evidence type="ECO:0000256" key="2">
    <source>
        <dbReference type="ARBA" id="ARBA00004123"/>
    </source>
</evidence>
<dbReference type="GO" id="GO:0005634">
    <property type="term" value="C:nucleus"/>
    <property type="evidence" value="ECO:0007669"/>
    <property type="project" value="UniProtKB-SubCell"/>
</dbReference>
<evidence type="ECO:0000256" key="1">
    <source>
        <dbReference type="ARBA" id="ARBA00003263"/>
    </source>
</evidence>
<reference evidence="12" key="3">
    <citation type="submission" date="2020-05" db="EMBL/GenBank/DDBJ databases">
        <title>Electrophorus electricus (electric eel) genome, fEleEle1, primary haplotype.</title>
        <authorList>
            <person name="Myers G."/>
            <person name="Meyer A."/>
            <person name="Fedrigo O."/>
            <person name="Formenti G."/>
            <person name="Rhie A."/>
            <person name="Tracey A."/>
            <person name="Sims Y."/>
            <person name="Jarvis E.D."/>
        </authorList>
    </citation>
    <scope>NUCLEOTIDE SEQUENCE [LARGE SCALE GENOMIC DNA]</scope>
</reference>
<dbReference type="Ensembl" id="ENSEEET00000043634.2">
    <property type="protein sequence ID" value="ENSEEEP00000043140.1"/>
    <property type="gene ID" value="ENSEEEG00000020371.2"/>
</dbReference>